<comment type="subcellular location">
    <subcellularLocation>
        <location evidence="1">Cytoplasm</location>
        <location evidence="1">Cytosol</location>
    </subcellularLocation>
</comment>
<dbReference type="PANTHER" id="PTHR45989">
    <property type="entry name" value="TRANSLATION INITIATION FACTOR EIF-2B SUBUNIT GAMMA"/>
    <property type="match status" value="1"/>
</dbReference>
<dbReference type="STRING" id="983506.L8WS07"/>
<evidence type="ECO:0000313" key="12">
    <source>
        <dbReference type="Proteomes" id="UP000011668"/>
    </source>
</evidence>
<dbReference type="GO" id="GO:0005851">
    <property type="term" value="C:eukaryotic translation initiation factor 2B complex"/>
    <property type="evidence" value="ECO:0007669"/>
    <property type="project" value="TreeGrafter"/>
</dbReference>
<evidence type="ECO:0000256" key="7">
    <source>
        <dbReference type="ARBA" id="ARBA00044229"/>
    </source>
</evidence>
<feature type="region of interest" description="Disordered" evidence="9">
    <location>
        <begin position="354"/>
        <end position="374"/>
    </location>
</feature>
<dbReference type="EMBL" id="AFRT01001266">
    <property type="protein sequence ID" value="ELU40901.1"/>
    <property type="molecule type" value="Genomic_DNA"/>
</dbReference>
<evidence type="ECO:0000259" key="10">
    <source>
        <dbReference type="Pfam" id="PF24894"/>
    </source>
</evidence>
<dbReference type="GO" id="GO:0005829">
    <property type="term" value="C:cytosol"/>
    <property type="evidence" value="ECO:0007669"/>
    <property type="project" value="UniProtKB-SubCell"/>
</dbReference>
<keyword evidence="11" id="KW-0012">Acyltransferase</keyword>
<proteinExistence type="inferred from homology"/>
<sequence length="536" mass="59000">MVHWIIASRQGRKANLVPQHLRDTCCRSHPVCLVIDDFFLFRRIPGAWINIKLTHQPDDQLENPAPRAREFQVVVLAGHGANLQPLTNNVSGNTAAKALLPVGNRPMISYILHWVEDCGISGSSILVAGSEYSNMRLELKSVDEDDVSISGTAEVLRAIEDTIKLDVVILPCDFMPPPGLSLTALLNAFREDVNEPIAAALLYERQIPADGKDKGVRALICVPEINLTTGPKLVVGADEMSNTLLYVDGDNDDDDDLEIHMGLTAEFPNTRFTTRYLDSHVYVLRRSVLGILREHPGLLSFREEVLPWLCKLGYRKSKRDRWNTDPVLKLAMLHATTHVERDLVTGMIITSPTSSEIPQPYDEEVTPEVPKSTGSKPLRTAYVLHRAKDGFSGRGNTIPGYMELNRQVLAQVTSKSHSGRGGKPSAVGDSIIPNNATVGERASIKRSVIGEHCRIGKNVKIQGCVVMDHVEILDGYGALGTPGGIVLIHIFRAKLDNCIVSRLCQIGERAVLKDCELETSFRVPADANLKGEKLET</sequence>
<evidence type="ECO:0000256" key="2">
    <source>
        <dbReference type="ARBA" id="ARBA00007878"/>
    </source>
</evidence>
<dbReference type="GO" id="GO:0016746">
    <property type="term" value="F:acyltransferase activity"/>
    <property type="evidence" value="ECO:0007669"/>
    <property type="project" value="UniProtKB-KW"/>
</dbReference>
<keyword evidence="4" id="KW-0396">Initiation factor</keyword>
<name>L8WS07_THACA</name>
<feature type="domain" description="Glucose-1-phosphate adenylyltransferase/Bifunctional protein GlmU-like C-terminal hexapeptide" evidence="10">
    <location>
        <begin position="425"/>
        <end position="475"/>
    </location>
</feature>
<dbReference type="AlphaFoldDB" id="L8WS07"/>
<dbReference type="GO" id="GO:0005085">
    <property type="term" value="F:guanyl-nucleotide exchange factor activity"/>
    <property type="evidence" value="ECO:0007669"/>
    <property type="project" value="TreeGrafter"/>
</dbReference>
<evidence type="ECO:0000256" key="8">
    <source>
        <dbReference type="ARBA" id="ARBA00046432"/>
    </source>
</evidence>
<dbReference type="Gene3D" id="3.90.550.10">
    <property type="entry name" value="Spore Coat Polysaccharide Biosynthesis Protein SpsA, Chain A"/>
    <property type="match status" value="1"/>
</dbReference>
<dbReference type="Proteomes" id="UP000011668">
    <property type="component" value="Unassembled WGS sequence"/>
</dbReference>
<dbReference type="InterPro" id="IPR056818">
    <property type="entry name" value="GlmU/GlgC-like_hexapep"/>
</dbReference>
<evidence type="ECO:0000256" key="6">
    <source>
        <dbReference type="ARBA" id="ARBA00044196"/>
    </source>
</evidence>
<protein>
    <recommendedName>
        <fullName evidence="6">Translation initiation factor eIF2B subunit gamma</fullName>
    </recommendedName>
    <alternativeName>
        <fullName evidence="7">eIF2B GDP-GTP exchange factor subunit gamma</fullName>
    </alternativeName>
</protein>
<dbReference type="SUPFAM" id="SSF53448">
    <property type="entry name" value="Nucleotide-diphospho-sugar transferases"/>
    <property type="match status" value="1"/>
</dbReference>
<dbReference type="HOGENOM" id="CLU_016743_3_0_1"/>
<keyword evidence="5" id="KW-0648">Protein biosynthesis</keyword>
<evidence type="ECO:0000313" key="11">
    <source>
        <dbReference type="EMBL" id="ELU40901.1"/>
    </source>
</evidence>
<dbReference type="GO" id="GO:0002183">
    <property type="term" value="P:cytoplasmic translational initiation"/>
    <property type="evidence" value="ECO:0007669"/>
    <property type="project" value="TreeGrafter"/>
</dbReference>
<evidence type="ECO:0000256" key="5">
    <source>
        <dbReference type="ARBA" id="ARBA00022917"/>
    </source>
</evidence>
<dbReference type="OMA" id="IRTQMCW"/>
<dbReference type="PANTHER" id="PTHR45989:SF1">
    <property type="entry name" value="TRANSLATION INITIATION FACTOR EIF-2B SUBUNIT GAMMA"/>
    <property type="match status" value="1"/>
</dbReference>
<dbReference type="InterPro" id="IPR029044">
    <property type="entry name" value="Nucleotide-diphossugar_trans"/>
</dbReference>
<comment type="similarity">
    <text evidence="2">Belongs to the eIF-2B gamma/epsilon subunits family.</text>
</comment>
<dbReference type="InterPro" id="IPR051960">
    <property type="entry name" value="eIF2B_gamma"/>
</dbReference>
<keyword evidence="3" id="KW-0963">Cytoplasm</keyword>
<organism evidence="11 12">
    <name type="scientific">Thanatephorus cucumeris (strain AG1-IA)</name>
    <name type="common">Rice sheath blight fungus</name>
    <name type="synonym">Rhizoctonia solani</name>
    <dbReference type="NCBI Taxonomy" id="983506"/>
    <lineage>
        <taxon>Eukaryota</taxon>
        <taxon>Fungi</taxon>
        <taxon>Dikarya</taxon>
        <taxon>Basidiomycota</taxon>
        <taxon>Agaricomycotina</taxon>
        <taxon>Agaricomycetes</taxon>
        <taxon>Cantharellales</taxon>
        <taxon>Ceratobasidiaceae</taxon>
        <taxon>Rhizoctonia</taxon>
        <taxon>Rhizoctonia solani AG-1</taxon>
    </lineage>
</organism>
<comment type="caution">
    <text evidence="11">The sequence shown here is derived from an EMBL/GenBank/DDBJ whole genome shotgun (WGS) entry which is preliminary data.</text>
</comment>
<evidence type="ECO:0000256" key="9">
    <source>
        <dbReference type="SAM" id="MobiDB-lite"/>
    </source>
</evidence>
<dbReference type="Gene3D" id="2.160.10.10">
    <property type="entry name" value="Hexapeptide repeat proteins"/>
    <property type="match status" value="1"/>
</dbReference>
<keyword evidence="11" id="KW-0808">Transferase</keyword>
<reference evidence="11 12" key="1">
    <citation type="journal article" date="2013" name="Nat. Commun.">
        <title>The evolution and pathogenic mechanisms of the rice sheath blight pathogen.</title>
        <authorList>
            <person name="Zheng A."/>
            <person name="Lin R."/>
            <person name="Xu L."/>
            <person name="Qin P."/>
            <person name="Tang C."/>
            <person name="Ai P."/>
            <person name="Zhang D."/>
            <person name="Liu Y."/>
            <person name="Sun Z."/>
            <person name="Feng H."/>
            <person name="Wang Y."/>
            <person name="Chen Y."/>
            <person name="Liang X."/>
            <person name="Fu R."/>
            <person name="Li Q."/>
            <person name="Zhang J."/>
            <person name="Yu X."/>
            <person name="Xie Z."/>
            <person name="Ding L."/>
            <person name="Guan P."/>
            <person name="Tang J."/>
            <person name="Liang Y."/>
            <person name="Wang S."/>
            <person name="Deng Q."/>
            <person name="Li S."/>
            <person name="Zhu J."/>
            <person name="Wang L."/>
            <person name="Liu H."/>
            <person name="Li P."/>
        </authorList>
    </citation>
    <scope>NUCLEOTIDE SEQUENCE [LARGE SCALE GENOMIC DNA]</scope>
    <source>
        <strain evidence="12">AG-1 IA</strain>
    </source>
</reference>
<comment type="subunit">
    <text evidence="8">Component of the translation initiation factor 2B (eIF2B) complex which is a heterodecamer of two sets of five different subunits: alpha, beta, gamma, delta and epsilon. Subunits alpha, beta and delta comprise a regulatory subcomplex and subunits epsilon and gamma comprise a catalytic subcomplex. Within the complex, the hexameric regulatory complex resides at the center, with the two heterodimeric catalytic subcomplexes bound on opposite sides.</text>
</comment>
<evidence type="ECO:0000256" key="1">
    <source>
        <dbReference type="ARBA" id="ARBA00004514"/>
    </source>
</evidence>
<dbReference type="OrthoDB" id="1733332at2759"/>
<keyword evidence="12" id="KW-1185">Reference proteome</keyword>
<dbReference type="GO" id="GO:0003743">
    <property type="term" value="F:translation initiation factor activity"/>
    <property type="evidence" value="ECO:0007669"/>
    <property type="project" value="UniProtKB-KW"/>
</dbReference>
<accession>L8WS07</accession>
<dbReference type="Pfam" id="PF24894">
    <property type="entry name" value="Hexapep_GlmU"/>
    <property type="match status" value="1"/>
</dbReference>
<evidence type="ECO:0000256" key="4">
    <source>
        <dbReference type="ARBA" id="ARBA00022540"/>
    </source>
</evidence>
<gene>
    <name evidence="11" type="ORF">AG1IA_05066</name>
</gene>
<evidence type="ECO:0000256" key="3">
    <source>
        <dbReference type="ARBA" id="ARBA00022490"/>
    </source>
</evidence>